<evidence type="ECO:0000259" key="3">
    <source>
        <dbReference type="Pfam" id="PF24867"/>
    </source>
</evidence>
<dbReference type="Proteomes" id="UP000283530">
    <property type="component" value="Unassembled WGS sequence"/>
</dbReference>
<keyword evidence="2" id="KW-1133">Transmembrane helix</keyword>
<feature type="transmembrane region" description="Helical" evidence="2">
    <location>
        <begin position="434"/>
        <end position="454"/>
    </location>
</feature>
<feature type="transmembrane region" description="Helical" evidence="2">
    <location>
        <begin position="62"/>
        <end position="80"/>
    </location>
</feature>
<feature type="transmembrane region" description="Helical" evidence="2">
    <location>
        <begin position="100"/>
        <end position="120"/>
    </location>
</feature>
<dbReference type="PANTHER" id="PTHR33829">
    <property type="entry name" value="OSJNBA0044M19.10 PROTEIN"/>
    <property type="match status" value="1"/>
</dbReference>
<feature type="domain" description="DUF7733" evidence="3">
    <location>
        <begin position="38"/>
        <end position="227"/>
    </location>
</feature>
<protein>
    <recommendedName>
        <fullName evidence="3">DUF7733 domain-containing protein</fullName>
    </recommendedName>
</protein>
<name>A0A443N102_9MAGN</name>
<evidence type="ECO:0000256" key="2">
    <source>
        <dbReference type="SAM" id="Phobius"/>
    </source>
</evidence>
<keyword evidence="2" id="KW-0472">Membrane</keyword>
<dbReference type="InterPro" id="IPR056635">
    <property type="entry name" value="DUF7733"/>
</dbReference>
<dbReference type="Pfam" id="PF24867">
    <property type="entry name" value="DUF7733"/>
    <property type="match status" value="2"/>
</dbReference>
<feature type="transmembrane region" description="Helical" evidence="2">
    <location>
        <begin position="204"/>
        <end position="225"/>
    </location>
</feature>
<evidence type="ECO:0000313" key="5">
    <source>
        <dbReference type="Proteomes" id="UP000283530"/>
    </source>
</evidence>
<feature type="transmembrane region" description="Helical" evidence="2">
    <location>
        <begin position="262"/>
        <end position="280"/>
    </location>
</feature>
<feature type="region of interest" description="Disordered" evidence="1">
    <location>
        <begin position="1"/>
        <end position="29"/>
    </location>
</feature>
<reference evidence="4 5" key="1">
    <citation type="journal article" date="2019" name="Nat. Plants">
        <title>Stout camphor tree genome fills gaps in understanding of flowering plant genome evolution.</title>
        <authorList>
            <person name="Chaw S.M."/>
            <person name="Liu Y.C."/>
            <person name="Wu Y.W."/>
            <person name="Wang H.Y."/>
            <person name="Lin C.I."/>
            <person name="Wu C.S."/>
            <person name="Ke H.M."/>
            <person name="Chang L.Y."/>
            <person name="Hsu C.Y."/>
            <person name="Yang H.T."/>
            <person name="Sudianto E."/>
            <person name="Hsu M.H."/>
            <person name="Wu K.P."/>
            <person name="Wang L.N."/>
            <person name="Leebens-Mack J.H."/>
            <person name="Tsai I.J."/>
        </authorList>
    </citation>
    <scope>NUCLEOTIDE SEQUENCE [LARGE SCALE GENOMIC DNA]</scope>
    <source>
        <strain evidence="5">cv. Chaw 1501</strain>
        <tissue evidence="4">Young leaves</tissue>
    </source>
</reference>
<proteinExistence type="predicted"/>
<feature type="compositionally biased region" description="Basic and acidic residues" evidence="1">
    <location>
        <begin position="10"/>
        <end position="19"/>
    </location>
</feature>
<feature type="transmembrane region" description="Helical" evidence="2">
    <location>
        <begin position="287"/>
        <end position="305"/>
    </location>
</feature>
<feature type="domain" description="DUF7733" evidence="3">
    <location>
        <begin position="263"/>
        <end position="457"/>
    </location>
</feature>
<keyword evidence="2" id="KW-0812">Transmembrane</keyword>
<dbReference type="PANTHER" id="PTHR33829:SF1">
    <property type="entry name" value="TRANSMEMBRANE PROTEIN"/>
    <property type="match status" value="1"/>
</dbReference>
<keyword evidence="5" id="KW-1185">Reference proteome</keyword>
<comment type="caution">
    <text evidence="4">The sequence shown here is derived from an EMBL/GenBank/DDBJ whole genome shotgun (WGS) entry which is preliminary data.</text>
</comment>
<evidence type="ECO:0000256" key="1">
    <source>
        <dbReference type="SAM" id="MobiDB-lite"/>
    </source>
</evidence>
<dbReference type="EMBL" id="QPKB01000001">
    <property type="protein sequence ID" value="RWR72207.1"/>
    <property type="molecule type" value="Genomic_DNA"/>
</dbReference>
<feature type="transmembrane region" description="Helical" evidence="2">
    <location>
        <begin position="325"/>
        <end position="344"/>
    </location>
</feature>
<dbReference type="AlphaFoldDB" id="A0A443N102"/>
<accession>A0A443N102</accession>
<organism evidence="4 5">
    <name type="scientific">Cinnamomum micranthum f. kanehirae</name>
    <dbReference type="NCBI Taxonomy" id="337451"/>
    <lineage>
        <taxon>Eukaryota</taxon>
        <taxon>Viridiplantae</taxon>
        <taxon>Streptophyta</taxon>
        <taxon>Embryophyta</taxon>
        <taxon>Tracheophyta</taxon>
        <taxon>Spermatophyta</taxon>
        <taxon>Magnoliopsida</taxon>
        <taxon>Magnoliidae</taxon>
        <taxon>Laurales</taxon>
        <taxon>Lauraceae</taxon>
        <taxon>Cinnamomum</taxon>
    </lineage>
</organism>
<sequence>MSSKANQVLDEVHEEEKLHPSTSTQKIRHPNSLLPSFTFRHLNALAVMVVLSASGMVSIEDIAFVFFSFFYSIFLFKFAFPDLAPSLKPPVFGSRINRLLFYYVPLTAFVGLFFPITYILEGVFRGEKERIEAAVPHVFLLASQLFMEGVTFSNRFSLPIRAFVPICYNTRRMFAIVDWSRSEFGKVGEELGGGGWRLQVGKGLAIANLVLWSYNLFGFLLPVWLPNRRAHQVFDEIREEEEIHPSNPTQQTQNPNTQSPSLALRHLNTLAAMFIFIAFGMVRIEDIAFVVFAFIYTIFLFKFAFPNLTPSHVEPPVFNNRLLFYYVQFAALVGLYLPIAYILEGVFRGEKERIEAAVPHFFLLASQVFMEGFSFWRGFSLPVRAFVPISYNTRRIFTIVDWLRSEFGKVDEELGGGGGGWRLQVGKGLAVANLVLWSYNLFGFLLPVYLPIVFKRYCGYKLYS</sequence>
<evidence type="ECO:0000313" key="4">
    <source>
        <dbReference type="EMBL" id="RWR72207.1"/>
    </source>
</evidence>
<dbReference type="OrthoDB" id="1906194at2759"/>
<gene>
    <name evidence="4" type="ORF">CKAN_00041700</name>
</gene>